<evidence type="ECO:0000259" key="1">
    <source>
        <dbReference type="Pfam" id="PF14344"/>
    </source>
</evidence>
<evidence type="ECO:0000313" key="2">
    <source>
        <dbReference type="EMBL" id="MBO0939896.1"/>
    </source>
</evidence>
<gene>
    <name evidence="2" type="ORF">J2I47_25345</name>
</gene>
<comment type="caution">
    <text evidence="2">The sequence shown here is derived from an EMBL/GenBank/DDBJ whole genome shotgun (WGS) entry which is preliminary data.</text>
</comment>
<sequence length="291" mass="30023">MAVAAGSALHLQLTDQNDFVMNFKVETLLTVAASALLVGTLITGCQDTGYPDPQPVTTPPNTSSKVLFVNATADANSLMPYLENTAVGNALGLGQATNYVNVPYLGSLQFRVKGAGGTLGTNDLSIKSTILTGSNYTAFVTDSTTRPFVTNAANLTTDVGGVRLLVVNDPLSQTLTAGSGGVRFFHFVPDAGLPASSTATTPLALSIKLTGPGSATSTTTILNRAYRNVATTAFSPVAAGAYKVDVYTGSTATGTAITSSTLTVEAAKLYTLYANGSTRRKTAVVNRIQHN</sequence>
<organism evidence="2 3">
    <name type="scientific">Fibrella rubiginis</name>
    <dbReference type="NCBI Taxonomy" id="2817060"/>
    <lineage>
        <taxon>Bacteria</taxon>
        <taxon>Pseudomonadati</taxon>
        <taxon>Bacteroidota</taxon>
        <taxon>Cytophagia</taxon>
        <taxon>Cytophagales</taxon>
        <taxon>Spirosomataceae</taxon>
        <taxon>Fibrella</taxon>
    </lineage>
</organism>
<dbReference type="Pfam" id="PF14344">
    <property type="entry name" value="DUF4397"/>
    <property type="match status" value="1"/>
</dbReference>
<dbReference type="InterPro" id="IPR025510">
    <property type="entry name" value="DUF4397"/>
</dbReference>
<proteinExistence type="predicted"/>
<feature type="domain" description="DUF4397" evidence="1">
    <location>
        <begin position="64"/>
        <end position="192"/>
    </location>
</feature>
<keyword evidence="3" id="KW-1185">Reference proteome</keyword>
<protein>
    <submittedName>
        <fullName evidence="2">DUF4397 domain-containing protein</fullName>
    </submittedName>
</protein>
<dbReference type="Proteomes" id="UP000664034">
    <property type="component" value="Unassembled WGS sequence"/>
</dbReference>
<accession>A0A939K7X5</accession>
<name>A0A939K7X5_9BACT</name>
<dbReference type="AlphaFoldDB" id="A0A939K7X5"/>
<reference evidence="2" key="1">
    <citation type="submission" date="2021-03" db="EMBL/GenBank/DDBJ databases">
        <title>Fibrella sp. HMF5335 genome sequencing and assembly.</title>
        <authorList>
            <person name="Kang H."/>
            <person name="Kim H."/>
            <person name="Bae S."/>
            <person name="Joh K."/>
        </authorList>
    </citation>
    <scope>NUCLEOTIDE SEQUENCE</scope>
    <source>
        <strain evidence="2">HMF5335</strain>
    </source>
</reference>
<evidence type="ECO:0000313" key="3">
    <source>
        <dbReference type="Proteomes" id="UP000664034"/>
    </source>
</evidence>
<dbReference type="EMBL" id="JAFMYV010000018">
    <property type="protein sequence ID" value="MBO0939896.1"/>
    <property type="molecule type" value="Genomic_DNA"/>
</dbReference>